<dbReference type="AlphaFoldDB" id="A0A099I8M2"/>
<feature type="domain" description="Radical SAM core" evidence="8">
    <location>
        <begin position="18"/>
        <end position="182"/>
    </location>
</feature>
<gene>
    <name evidence="9" type="ORF">CIAN88_04075</name>
</gene>
<evidence type="ECO:0000256" key="7">
    <source>
        <dbReference type="PIRNR" id="PIRNR000368"/>
    </source>
</evidence>
<keyword evidence="4" id="KW-0479">Metal-binding</keyword>
<comment type="cofactor">
    <cofactor evidence="1">
        <name>[4Fe-4S] cluster</name>
        <dbReference type="ChEBI" id="CHEBI:49883"/>
    </cofactor>
</comment>
<dbReference type="Pfam" id="PF13353">
    <property type="entry name" value="Fer4_12"/>
    <property type="match status" value="1"/>
</dbReference>
<dbReference type="GO" id="GO:0046872">
    <property type="term" value="F:metal ion binding"/>
    <property type="evidence" value="ECO:0007669"/>
    <property type="project" value="UniProtKB-KW"/>
</dbReference>
<dbReference type="InterPro" id="IPR013785">
    <property type="entry name" value="Aldolase_TIM"/>
</dbReference>
<comment type="function">
    <text evidence="7">Activation of anaerobic ribonucleoside-triphosphate reductase under anaerobic conditions by generation of an organic free radical, using S-adenosylmethionine and reduced flavodoxin as cosubstrates to produce 5'-deoxy-adenosine.</text>
</comment>
<evidence type="ECO:0000256" key="6">
    <source>
        <dbReference type="ARBA" id="ARBA00023014"/>
    </source>
</evidence>
<comment type="caution">
    <text evidence="9">The sequence shown here is derived from an EMBL/GenBank/DDBJ whole genome shotgun (WGS) entry which is preliminary data.</text>
</comment>
<reference evidence="9 10" key="1">
    <citation type="submission" date="2014-08" db="EMBL/GenBank/DDBJ databases">
        <title>Clostridium innocuum, an unnegligible vancomycin-resistant pathogen causing extra-intestinal infections.</title>
        <authorList>
            <person name="Feng Y."/>
            <person name="Chiu C.-H."/>
        </authorList>
    </citation>
    <scope>NUCLEOTIDE SEQUENCE [LARGE SCALE GENOMIC DNA]</scope>
    <source>
        <strain evidence="9 10">AN88</strain>
    </source>
</reference>
<evidence type="ECO:0000256" key="5">
    <source>
        <dbReference type="ARBA" id="ARBA00023004"/>
    </source>
</evidence>
<dbReference type="NCBIfam" id="TIGR02491">
    <property type="entry name" value="NrdG"/>
    <property type="match status" value="1"/>
</dbReference>
<evidence type="ECO:0000256" key="4">
    <source>
        <dbReference type="ARBA" id="ARBA00022723"/>
    </source>
</evidence>
<dbReference type="GO" id="GO:0043365">
    <property type="term" value="F:[formate-C-acetyltransferase]-activating enzyme activity"/>
    <property type="evidence" value="ECO:0007669"/>
    <property type="project" value="InterPro"/>
</dbReference>
<evidence type="ECO:0000313" key="9">
    <source>
        <dbReference type="EMBL" id="KGJ54324.1"/>
    </source>
</evidence>
<dbReference type="CDD" id="cd01335">
    <property type="entry name" value="Radical_SAM"/>
    <property type="match status" value="1"/>
</dbReference>
<dbReference type="GO" id="GO:0051539">
    <property type="term" value="F:4 iron, 4 sulfur cluster binding"/>
    <property type="evidence" value="ECO:0007669"/>
    <property type="project" value="UniProtKB-KW"/>
</dbReference>
<dbReference type="PIRSF" id="PIRSF000368">
    <property type="entry name" value="NrdG"/>
    <property type="match status" value="1"/>
</dbReference>
<evidence type="ECO:0000256" key="3">
    <source>
        <dbReference type="ARBA" id="ARBA00022691"/>
    </source>
</evidence>
<sequence length="182" mass="20864">MDNKTIRLASPMQEDSFVDGPGVRMVIWTQGCRHHCPNCHNPQTWDTEGGTLYSVEQLQQQIRDAQLQSGLTLSGGEPFLQVEPLLEIVRTAKEKQLNIWAYSGFTYEELLADERKKRLLVQLDVLVDGKFVNELKDYRLVFKGSRNQRIIDVQKSLQSGSVILSEKDEQNQKLKEEDMINA</sequence>
<keyword evidence="7" id="KW-0560">Oxidoreductase</keyword>
<dbReference type="InterPro" id="IPR034457">
    <property type="entry name" value="Organic_radical-activating"/>
</dbReference>
<dbReference type="Proteomes" id="UP000030008">
    <property type="component" value="Unassembled WGS sequence"/>
</dbReference>
<name>A0A099I8M2_CLOIN</name>
<dbReference type="InterPro" id="IPR007197">
    <property type="entry name" value="rSAM"/>
</dbReference>
<dbReference type="EMBL" id="JQIF01000017">
    <property type="protein sequence ID" value="KGJ54324.1"/>
    <property type="molecule type" value="Genomic_DNA"/>
</dbReference>
<dbReference type="PROSITE" id="PS51918">
    <property type="entry name" value="RADICAL_SAM"/>
    <property type="match status" value="1"/>
</dbReference>
<dbReference type="InterPro" id="IPR058240">
    <property type="entry name" value="rSAM_sf"/>
</dbReference>
<dbReference type="SFLD" id="SFLDF00299">
    <property type="entry name" value="anaerobic_ribonucleoside-triph"/>
    <property type="match status" value="1"/>
</dbReference>
<accession>A0A099I8M2</accession>
<evidence type="ECO:0000256" key="1">
    <source>
        <dbReference type="ARBA" id="ARBA00001966"/>
    </source>
</evidence>
<keyword evidence="3" id="KW-0949">S-adenosyl-L-methionine</keyword>
<dbReference type="SFLD" id="SFLDS00029">
    <property type="entry name" value="Radical_SAM"/>
    <property type="match status" value="1"/>
</dbReference>
<evidence type="ECO:0000313" key="10">
    <source>
        <dbReference type="Proteomes" id="UP000030008"/>
    </source>
</evidence>
<evidence type="ECO:0000259" key="8">
    <source>
        <dbReference type="PROSITE" id="PS51918"/>
    </source>
</evidence>
<dbReference type="SUPFAM" id="SSF102114">
    <property type="entry name" value="Radical SAM enzymes"/>
    <property type="match status" value="1"/>
</dbReference>
<dbReference type="GO" id="GO:0004748">
    <property type="term" value="F:ribonucleoside-diphosphate reductase activity, thioredoxin disulfide as acceptor"/>
    <property type="evidence" value="ECO:0007669"/>
    <property type="project" value="TreeGrafter"/>
</dbReference>
<organism evidence="9 10">
    <name type="scientific">Clostridium innocuum</name>
    <dbReference type="NCBI Taxonomy" id="1522"/>
    <lineage>
        <taxon>Bacteria</taxon>
        <taxon>Bacillati</taxon>
        <taxon>Bacillota</taxon>
        <taxon>Clostridia</taxon>
        <taxon>Eubacteriales</taxon>
        <taxon>Clostridiaceae</taxon>
        <taxon>Clostridium</taxon>
    </lineage>
</organism>
<comment type="similarity">
    <text evidence="7">Belongs to the organic radical-activating enzymes family.</text>
</comment>
<dbReference type="InterPro" id="IPR012837">
    <property type="entry name" value="NrdG"/>
</dbReference>
<dbReference type="RefSeq" id="WP_044904218.1">
    <property type="nucleotide sequence ID" value="NZ_JQIF01000017.1"/>
</dbReference>
<dbReference type="SFLD" id="SFLDG01066">
    <property type="entry name" value="organic_radical-activating_enz"/>
    <property type="match status" value="1"/>
</dbReference>
<evidence type="ECO:0000256" key="2">
    <source>
        <dbReference type="ARBA" id="ARBA00022485"/>
    </source>
</evidence>
<dbReference type="PANTHER" id="PTHR30352:SF2">
    <property type="entry name" value="ANAEROBIC RIBONUCLEOSIDE-TRIPHOSPHATE REDUCTASE-ACTIVATING PROTEIN"/>
    <property type="match status" value="1"/>
</dbReference>
<dbReference type="Gene3D" id="3.20.20.70">
    <property type="entry name" value="Aldolase class I"/>
    <property type="match status" value="1"/>
</dbReference>
<keyword evidence="5" id="KW-0408">Iron</keyword>
<proteinExistence type="inferred from homology"/>
<keyword evidence="2" id="KW-0004">4Fe-4S</keyword>
<dbReference type="PANTHER" id="PTHR30352">
    <property type="entry name" value="PYRUVATE FORMATE-LYASE-ACTIVATING ENZYME"/>
    <property type="match status" value="1"/>
</dbReference>
<dbReference type="EC" id="1.97.1.-" evidence="7"/>
<keyword evidence="6" id="KW-0411">Iron-sulfur</keyword>
<dbReference type="SFLD" id="SFLDG01063">
    <property type="entry name" value="activating_enzymes__group_1"/>
    <property type="match status" value="1"/>
</dbReference>
<protein>
    <recommendedName>
        <fullName evidence="7">Anaerobic ribonucleoside-triphosphate reductase-activating protein</fullName>
        <ecNumber evidence="7">1.97.1.-</ecNumber>
    </recommendedName>
</protein>